<protein>
    <submittedName>
        <fullName evidence="3">Uncharacterized protein</fullName>
    </submittedName>
</protein>
<dbReference type="Proteomes" id="UP000245639">
    <property type="component" value="Unassembled WGS sequence"/>
</dbReference>
<keyword evidence="4" id="KW-1185">Reference proteome</keyword>
<sequence>MATANAPTVEPEPSTDVVPTSAAPAERVGDVLDRSVRRGAVLVDRVREQLPRPVPVYLGIGALAVTGVVSWPVAVAAGCGYAALRHWEPQPSGMPMEDHR</sequence>
<comment type="caution">
    <text evidence="3">The sequence shown here is derived from an EMBL/GenBank/DDBJ whole genome shotgun (WGS) entry which is preliminary data.</text>
</comment>
<accession>A0A2U1F2E0</accession>
<feature type="region of interest" description="Disordered" evidence="1">
    <location>
        <begin position="1"/>
        <end position="26"/>
    </location>
</feature>
<proteinExistence type="predicted"/>
<gene>
    <name evidence="3" type="ORF">C8D89_11391</name>
</gene>
<reference evidence="3 4" key="1">
    <citation type="submission" date="2018-04" db="EMBL/GenBank/DDBJ databases">
        <title>Genomic Encyclopedia of Type Strains, Phase IV (KMG-IV): sequencing the most valuable type-strain genomes for metagenomic binning, comparative biology and taxonomic classification.</title>
        <authorList>
            <person name="Goeker M."/>
        </authorList>
    </citation>
    <scope>NUCLEOTIDE SEQUENCE [LARGE SCALE GENOMIC DNA]</scope>
    <source>
        <strain evidence="3 4">DSM 45771</strain>
    </source>
</reference>
<evidence type="ECO:0000313" key="3">
    <source>
        <dbReference type="EMBL" id="PVZ06353.1"/>
    </source>
</evidence>
<evidence type="ECO:0000256" key="1">
    <source>
        <dbReference type="SAM" id="MobiDB-lite"/>
    </source>
</evidence>
<feature type="transmembrane region" description="Helical" evidence="2">
    <location>
        <begin position="56"/>
        <end position="84"/>
    </location>
</feature>
<keyword evidence="2" id="KW-0812">Transmembrane</keyword>
<dbReference type="EMBL" id="QEKW01000013">
    <property type="protein sequence ID" value="PVZ06353.1"/>
    <property type="molecule type" value="Genomic_DNA"/>
</dbReference>
<keyword evidence="2" id="KW-0472">Membrane</keyword>
<dbReference type="AlphaFoldDB" id="A0A2U1F2E0"/>
<organism evidence="3 4">
    <name type="scientific">Actinomycetospora cinnamomea</name>
    <dbReference type="NCBI Taxonomy" id="663609"/>
    <lineage>
        <taxon>Bacteria</taxon>
        <taxon>Bacillati</taxon>
        <taxon>Actinomycetota</taxon>
        <taxon>Actinomycetes</taxon>
        <taxon>Pseudonocardiales</taxon>
        <taxon>Pseudonocardiaceae</taxon>
        <taxon>Actinomycetospora</taxon>
    </lineage>
</organism>
<dbReference type="RefSeq" id="WP_133252007.1">
    <property type="nucleotide sequence ID" value="NZ_QEKW01000013.1"/>
</dbReference>
<keyword evidence="2" id="KW-1133">Transmembrane helix</keyword>
<evidence type="ECO:0000313" key="4">
    <source>
        <dbReference type="Proteomes" id="UP000245639"/>
    </source>
</evidence>
<name>A0A2U1F2E0_9PSEU</name>
<evidence type="ECO:0000256" key="2">
    <source>
        <dbReference type="SAM" id="Phobius"/>
    </source>
</evidence>